<evidence type="ECO:0000256" key="2">
    <source>
        <dbReference type="PROSITE-ProRule" id="PRU00169"/>
    </source>
</evidence>
<feature type="domain" description="Response regulatory" evidence="3">
    <location>
        <begin position="19"/>
        <end position="131"/>
    </location>
</feature>
<accession>A0AAP2GG96</accession>
<dbReference type="SMART" id="SM00448">
    <property type="entry name" value="REC"/>
    <property type="match status" value="1"/>
</dbReference>
<sequence>METHGNDRQTTTTPTRKKRILIADDDQDLLVLLCRFLQRRGYEVLGLPDATTIVDGMYEVPDLFILDKQMGTFDGLVVCDYLRHQEKVRHTPIVMISGSDSKAQAQAAGVDYYLEKPLDMNKFLNVVEQYVNRAA</sequence>
<dbReference type="AlphaFoldDB" id="A0AAP2GG96"/>
<dbReference type="PANTHER" id="PTHR44591:SF3">
    <property type="entry name" value="RESPONSE REGULATORY DOMAIN-CONTAINING PROTEIN"/>
    <property type="match status" value="1"/>
</dbReference>
<comment type="caution">
    <text evidence="4">The sequence shown here is derived from an EMBL/GenBank/DDBJ whole genome shotgun (WGS) entry which is preliminary data.</text>
</comment>
<evidence type="ECO:0000313" key="4">
    <source>
        <dbReference type="EMBL" id="MBT1690319.1"/>
    </source>
</evidence>
<keyword evidence="1 2" id="KW-0597">Phosphoprotein</keyword>
<dbReference type="Gene3D" id="3.40.50.2300">
    <property type="match status" value="1"/>
</dbReference>
<keyword evidence="5" id="KW-1185">Reference proteome</keyword>
<dbReference type="PANTHER" id="PTHR44591">
    <property type="entry name" value="STRESS RESPONSE REGULATOR PROTEIN 1"/>
    <property type="match status" value="1"/>
</dbReference>
<dbReference type="InterPro" id="IPR001789">
    <property type="entry name" value="Sig_transdc_resp-reg_receiver"/>
</dbReference>
<dbReference type="GO" id="GO:0000160">
    <property type="term" value="P:phosphorelay signal transduction system"/>
    <property type="evidence" value="ECO:0007669"/>
    <property type="project" value="InterPro"/>
</dbReference>
<organism evidence="4 5">
    <name type="scientific">Dawidia soli</name>
    <dbReference type="NCBI Taxonomy" id="2782352"/>
    <lineage>
        <taxon>Bacteria</taxon>
        <taxon>Pseudomonadati</taxon>
        <taxon>Bacteroidota</taxon>
        <taxon>Cytophagia</taxon>
        <taxon>Cytophagales</taxon>
        <taxon>Chryseotaleaceae</taxon>
        <taxon>Dawidia</taxon>
    </lineage>
</organism>
<dbReference type="EMBL" id="JAHESC010000062">
    <property type="protein sequence ID" value="MBT1690319.1"/>
    <property type="molecule type" value="Genomic_DNA"/>
</dbReference>
<dbReference type="InterPro" id="IPR011006">
    <property type="entry name" value="CheY-like_superfamily"/>
</dbReference>
<evidence type="ECO:0000313" key="5">
    <source>
        <dbReference type="Proteomes" id="UP001319180"/>
    </source>
</evidence>
<dbReference type="Pfam" id="PF00072">
    <property type="entry name" value="Response_reg"/>
    <property type="match status" value="1"/>
</dbReference>
<gene>
    <name evidence="4" type="ORF">KK078_27380</name>
</gene>
<reference evidence="4 5" key="1">
    <citation type="submission" date="2021-05" db="EMBL/GenBank/DDBJ databases">
        <title>A Polyphasic approach of four new species of the genus Ohtaekwangia: Ohtaekwangia histidinii sp. nov., Ohtaekwangia cretensis sp. nov., Ohtaekwangia indiensis sp. nov., Ohtaekwangia reichenbachii sp. nov. from diverse environment.</title>
        <authorList>
            <person name="Octaviana S."/>
        </authorList>
    </citation>
    <scope>NUCLEOTIDE SEQUENCE [LARGE SCALE GENOMIC DNA]</scope>
    <source>
        <strain evidence="4 5">PWU37</strain>
    </source>
</reference>
<dbReference type="PROSITE" id="PS50110">
    <property type="entry name" value="RESPONSE_REGULATORY"/>
    <property type="match status" value="1"/>
</dbReference>
<name>A0AAP2GG96_9BACT</name>
<dbReference type="InterPro" id="IPR050595">
    <property type="entry name" value="Bact_response_regulator"/>
</dbReference>
<dbReference type="RefSeq" id="WP_254093537.1">
    <property type="nucleotide sequence ID" value="NZ_JAHESC010000062.1"/>
</dbReference>
<evidence type="ECO:0000259" key="3">
    <source>
        <dbReference type="PROSITE" id="PS50110"/>
    </source>
</evidence>
<dbReference type="Proteomes" id="UP001319180">
    <property type="component" value="Unassembled WGS sequence"/>
</dbReference>
<proteinExistence type="predicted"/>
<dbReference type="SUPFAM" id="SSF52172">
    <property type="entry name" value="CheY-like"/>
    <property type="match status" value="1"/>
</dbReference>
<feature type="modified residue" description="4-aspartylphosphate" evidence="2">
    <location>
        <position position="67"/>
    </location>
</feature>
<protein>
    <submittedName>
        <fullName evidence="4">Response regulator</fullName>
    </submittedName>
</protein>
<evidence type="ECO:0000256" key="1">
    <source>
        <dbReference type="ARBA" id="ARBA00022553"/>
    </source>
</evidence>